<organism evidence="1 2">
    <name type="scientific">Pseudomonas protegens</name>
    <dbReference type="NCBI Taxonomy" id="380021"/>
    <lineage>
        <taxon>Bacteria</taxon>
        <taxon>Pseudomonadati</taxon>
        <taxon>Pseudomonadota</taxon>
        <taxon>Gammaproteobacteria</taxon>
        <taxon>Pseudomonadales</taxon>
        <taxon>Pseudomonadaceae</taxon>
        <taxon>Pseudomonas</taxon>
    </lineage>
</organism>
<dbReference type="Proteomes" id="UP000244178">
    <property type="component" value="Unassembled WGS sequence"/>
</dbReference>
<protein>
    <submittedName>
        <fullName evidence="1">Uncharacterized protein</fullName>
    </submittedName>
</protein>
<proteinExistence type="predicted"/>
<dbReference type="AlphaFoldDB" id="A0A2T6GH25"/>
<sequence>MMILLERRTGLAVNPADVSSVVIRSSNGWQVLDVKMLTGERHQVRHTAHCFDGDDIYAVHKQLLEAK</sequence>
<accession>A0A2T6GH25</accession>
<reference evidence="1 2" key="1">
    <citation type="submission" date="2018-03" db="EMBL/GenBank/DDBJ databases">
        <title>Draft genome sequence of the plant growth promoting rhizobacterium Pseudomonas protegens strain BNJ-SS-45 isolated from wheat (Triticum aestivum) rhizosphere.</title>
        <authorList>
            <person name="Bajpai A."/>
            <person name="Shende K."/>
            <person name="Meena N."/>
            <person name="Upadhyayula S.R."/>
            <person name="Suravajhala P."/>
            <person name="Medicherla K.M."/>
            <person name="Johri B.N."/>
        </authorList>
    </citation>
    <scope>NUCLEOTIDE SEQUENCE [LARGE SCALE GENOMIC DNA]</scope>
    <source>
        <strain evidence="1 2">BNJ-SS-45</strain>
    </source>
</reference>
<dbReference type="EMBL" id="PYJM01000005">
    <property type="protein sequence ID" value="PUA43469.1"/>
    <property type="molecule type" value="Genomic_DNA"/>
</dbReference>
<gene>
    <name evidence="1" type="ORF">C5U62_22850</name>
</gene>
<name>A0A2T6GH25_9PSED</name>
<evidence type="ECO:0000313" key="2">
    <source>
        <dbReference type="Proteomes" id="UP000244178"/>
    </source>
</evidence>
<comment type="caution">
    <text evidence="1">The sequence shown here is derived from an EMBL/GenBank/DDBJ whole genome shotgun (WGS) entry which is preliminary data.</text>
</comment>
<evidence type="ECO:0000313" key="1">
    <source>
        <dbReference type="EMBL" id="PUA43469.1"/>
    </source>
</evidence>
<dbReference type="RefSeq" id="WP_108545674.1">
    <property type="nucleotide sequence ID" value="NZ_PYJM01000005.1"/>
</dbReference>